<sequence length="338" mass="38454">MYLSKTSTPVDGVHSVSAPQAAFSIVEIECYRTYTNYFRDASLLVERAVDQSSLLNTNVPIWFATKHWNFLLSNLEDAYENLVKVFYANVTIEGKEIRCWVKGKRFSVTPVYLADILQIKRPILPIPPVYDELNPDQEVLREALGPNLEFSSNGKSISVAALSPKLRLLTMIMFSNLYLLSSTGYMNLGRALFLHDLIIDVEINVCSYIFHIFAKTIDWTASRNCIPFCRLISRILKLKGVHPLENERLYPRPSLINIRTLHASMSHTKKSTKHESHATPGSSSSTAHVYDEQFDNIIATLQEITTRISGLASIMHSQHIRFDTKFTSLQTQLDQIQR</sequence>
<organism evidence="2 3">
    <name type="scientific">Lithocarpus litseifolius</name>
    <dbReference type="NCBI Taxonomy" id="425828"/>
    <lineage>
        <taxon>Eukaryota</taxon>
        <taxon>Viridiplantae</taxon>
        <taxon>Streptophyta</taxon>
        <taxon>Embryophyta</taxon>
        <taxon>Tracheophyta</taxon>
        <taxon>Spermatophyta</taxon>
        <taxon>Magnoliopsida</taxon>
        <taxon>eudicotyledons</taxon>
        <taxon>Gunneridae</taxon>
        <taxon>Pentapetalae</taxon>
        <taxon>rosids</taxon>
        <taxon>fabids</taxon>
        <taxon>Fagales</taxon>
        <taxon>Fagaceae</taxon>
        <taxon>Lithocarpus</taxon>
    </lineage>
</organism>
<evidence type="ECO:0000313" key="2">
    <source>
        <dbReference type="EMBL" id="KAK9988773.1"/>
    </source>
</evidence>
<dbReference type="EMBL" id="JAZDWU010000010">
    <property type="protein sequence ID" value="KAK9988773.1"/>
    <property type="molecule type" value="Genomic_DNA"/>
</dbReference>
<accession>A0AAW2BTU3</accession>
<name>A0AAW2BTU3_9ROSI</name>
<keyword evidence="3" id="KW-1185">Reference proteome</keyword>
<comment type="caution">
    <text evidence="2">The sequence shown here is derived from an EMBL/GenBank/DDBJ whole genome shotgun (WGS) entry which is preliminary data.</text>
</comment>
<dbReference type="InterPro" id="IPR046796">
    <property type="entry name" value="Transposase_32_dom"/>
</dbReference>
<dbReference type="Proteomes" id="UP001459277">
    <property type="component" value="Unassembled WGS sequence"/>
</dbReference>
<proteinExistence type="predicted"/>
<evidence type="ECO:0000313" key="3">
    <source>
        <dbReference type="Proteomes" id="UP001459277"/>
    </source>
</evidence>
<dbReference type="Pfam" id="PF20167">
    <property type="entry name" value="Transposase_32"/>
    <property type="match status" value="1"/>
</dbReference>
<gene>
    <name evidence="2" type="ORF">SO802_029012</name>
</gene>
<feature type="domain" description="Putative plant transposon protein" evidence="1">
    <location>
        <begin position="66"/>
        <end position="241"/>
    </location>
</feature>
<dbReference type="AlphaFoldDB" id="A0AAW2BTU3"/>
<protein>
    <recommendedName>
        <fullName evidence="1">Putative plant transposon protein domain-containing protein</fullName>
    </recommendedName>
</protein>
<evidence type="ECO:0000259" key="1">
    <source>
        <dbReference type="Pfam" id="PF20167"/>
    </source>
</evidence>
<reference evidence="2 3" key="1">
    <citation type="submission" date="2024-01" db="EMBL/GenBank/DDBJ databases">
        <title>A telomere-to-telomere, gap-free genome of sweet tea (Lithocarpus litseifolius).</title>
        <authorList>
            <person name="Zhou J."/>
        </authorList>
    </citation>
    <scope>NUCLEOTIDE SEQUENCE [LARGE SCALE GENOMIC DNA]</scope>
    <source>
        <strain evidence="2">Zhou-2022a</strain>
        <tissue evidence="2">Leaf</tissue>
    </source>
</reference>